<evidence type="ECO:0000256" key="1">
    <source>
        <dbReference type="SAM" id="MobiDB-lite"/>
    </source>
</evidence>
<accession>A0A392V063</accession>
<evidence type="ECO:0000313" key="3">
    <source>
        <dbReference type="Proteomes" id="UP000265520"/>
    </source>
</evidence>
<proteinExistence type="predicted"/>
<keyword evidence="3" id="KW-1185">Reference proteome</keyword>
<evidence type="ECO:0000313" key="2">
    <source>
        <dbReference type="EMBL" id="MCI80792.1"/>
    </source>
</evidence>
<protein>
    <submittedName>
        <fullName evidence="2">Uncharacterized protein</fullName>
    </submittedName>
</protein>
<dbReference type="EMBL" id="LXQA011003349">
    <property type="protein sequence ID" value="MCI80792.1"/>
    <property type="molecule type" value="Genomic_DNA"/>
</dbReference>
<reference evidence="2 3" key="1">
    <citation type="journal article" date="2018" name="Front. Plant Sci.">
        <title>Red Clover (Trifolium pratense) and Zigzag Clover (T. medium) - A Picture of Genomic Similarities and Differences.</title>
        <authorList>
            <person name="Dluhosova J."/>
            <person name="Istvanek J."/>
            <person name="Nedelnik J."/>
            <person name="Repkova J."/>
        </authorList>
    </citation>
    <scope>NUCLEOTIDE SEQUENCE [LARGE SCALE GENOMIC DNA]</scope>
    <source>
        <strain evidence="3">cv. 10/8</strain>
        <tissue evidence="2">Leaf</tissue>
    </source>
</reference>
<dbReference type="AlphaFoldDB" id="A0A392V063"/>
<feature type="non-terminal residue" evidence="2">
    <location>
        <position position="1"/>
    </location>
</feature>
<dbReference type="Proteomes" id="UP000265520">
    <property type="component" value="Unassembled WGS sequence"/>
</dbReference>
<name>A0A392V063_9FABA</name>
<comment type="caution">
    <text evidence="2">The sequence shown here is derived from an EMBL/GenBank/DDBJ whole genome shotgun (WGS) entry which is preliminary data.</text>
</comment>
<feature type="region of interest" description="Disordered" evidence="1">
    <location>
        <begin position="1"/>
        <end position="41"/>
    </location>
</feature>
<organism evidence="2 3">
    <name type="scientific">Trifolium medium</name>
    <dbReference type="NCBI Taxonomy" id="97028"/>
    <lineage>
        <taxon>Eukaryota</taxon>
        <taxon>Viridiplantae</taxon>
        <taxon>Streptophyta</taxon>
        <taxon>Embryophyta</taxon>
        <taxon>Tracheophyta</taxon>
        <taxon>Spermatophyta</taxon>
        <taxon>Magnoliopsida</taxon>
        <taxon>eudicotyledons</taxon>
        <taxon>Gunneridae</taxon>
        <taxon>Pentapetalae</taxon>
        <taxon>rosids</taxon>
        <taxon>fabids</taxon>
        <taxon>Fabales</taxon>
        <taxon>Fabaceae</taxon>
        <taxon>Papilionoideae</taxon>
        <taxon>50 kb inversion clade</taxon>
        <taxon>NPAAA clade</taxon>
        <taxon>Hologalegina</taxon>
        <taxon>IRL clade</taxon>
        <taxon>Trifolieae</taxon>
        <taxon>Trifolium</taxon>
    </lineage>
</organism>
<sequence>AEAAKEEEAEDDDNMDGFQTDHEDEDYSNDEELQSPTDEVDPFIFFVDTMKGTPTNL</sequence>
<feature type="compositionally biased region" description="Acidic residues" evidence="1">
    <location>
        <begin position="22"/>
        <end position="41"/>
    </location>
</feature>